<sequence length="300" mass="32632">MSSSPPHTYPQPYLSSGTSSTGLTFDASKIKLHKLVWEAPHVLRVSFDRKPVNSWIELMWRELAAIFAHIRTDANVNAVVLSGEGRCFTAGLDLSSSSLGAILDQETDVARRAWRVRIWLRELQDALTMMEKCDRPIVGAVHDVAYGLAIDLLCCVDVRIAESKARFSIKEVDAGLAADVGTLQRFPKIVGNESAARELALTGREFDAQEALRIGFLSRVVEGGRDGVLAAAIAIAKDIASKAPIAARGTKDLLLHARDHSVDDGLAYTAAWNAAMLQSEDIPVAMAAVLQKKKPTFEKL</sequence>
<feature type="region of interest" description="Disordered" evidence="6">
    <location>
        <begin position="1"/>
        <end position="20"/>
    </location>
</feature>
<dbReference type="RefSeq" id="XP_025366121.1">
    <property type="nucleotide sequence ID" value="XM_025516575.1"/>
</dbReference>
<evidence type="ECO:0000256" key="6">
    <source>
        <dbReference type="SAM" id="MobiDB-lite"/>
    </source>
</evidence>
<evidence type="ECO:0000256" key="5">
    <source>
        <dbReference type="ARBA" id="ARBA00023235"/>
    </source>
</evidence>
<dbReference type="OrthoDB" id="14970at2759"/>
<dbReference type="FunFam" id="1.10.12.10:FF:000004">
    <property type="entry name" value="Delta3,5-delta2,4-dienoyl-CoA isomerase"/>
    <property type="match status" value="1"/>
</dbReference>
<dbReference type="InterPro" id="IPR014748">
    <property type="entry name" value="Enoyl-CoA_hydra_C"/>
</dbReference>
<keyword evidence="5" id="KW-0413">Isomerase</keyword>
<keyword evidence="3" id="KW-0276">Fatty acid metabolism</keyword>
<evidence type="ECO:0000313" key="7">
    <source>
        <dbReference type="EMBL" id="PWN38961.1"/>
    </source>
</evidence>
<dbReference type="InterPro" id="IPR001753">
    <property type="entry name" value="Enoyl-CoA_hydra/iso"/>
</dbReference>
<comment type="pathway">
    <text evidence="1">Lipid metabolism; fatty acid beta-oxidation.</text>
</comment>
<dbReference type="Gene3D" id="1.10.12.10">
    <property type="entry name" value="Lyase 2-enoyl-coa Hydratase, Chain A, domain 2"/>
    <property type="match status" value="1"/>
</dbReference>
<dbReference type="UniPathway" id="UPA00659"/>
<dbReference type="Proteomes" id="UP000245783">
    <property type="component" value="Unassembled WGS sequence"/>
</dbReference>
<dbReference type="GeneID" id="37038445"/>
<dbReference type="GO" id="GO:0006635">
    <property type="term" value="P:fatty acid beta-oxidation"/>
    <property type="evidence" value="ECO:0007669"/>
    <property type="project" value="UniProtKB-UniPathway"/>
</dbReference>
<dbReference type="AlphaFoldDB" id="A0A316VS00"/>
<organism evidence="7 8">
    <name type="scientific">Ceraceosorus guamensis</name>
    <dbReference type="NCBI Taxonomy" id="1522189"/>
    <lineage>
        <taxon>Eukaryota</taxon>
        <taxon>Fungi</taxon>
        <taxon>Dikarya</taxon>
        <taxon>Basidiomycota</taxon>
        <taxon>Ustilaginomycotina</taxon>
        <taxon>Exobasidiomycetes</taxon>
        <taxon>Ceraceosorales</taxon>
        <taxon>Ceraceosoraceae</taxon>
        <taxon>Ceraceosorus</taxon>
    </lineage>
</organism>
<evidence type="ECO:0000313" key="8">
    <source>
        <dbReference type="Proteomes" id="UP000245783"/>
    </source>
</evidence>
<evidence type="ECO:0000256" key="4">
    <source>
        <dbReference type="ARBA" id="ARBA00023098"/>
    </source>
</evidence>
<comment type="similarity">
    <text evidence="2">Belongs to the enoyl-CoA hydratase/isomerase family.</text>
</comment>
<dbReference type="STRING" id="1522189.A0A316VS00"/>
<dbReference type="PANTHER" id="PTHR43149">
    <property type="entry name" value="ENOYL-COA HYDRATASE"/>
    <property type="match status" value="1"/>
</dbReference>
<evidence type="ECO:0000256" key="2">
    <source>
        <dbReference type="ARBA" id="ARBA00005254"/>
    </source>
</evidence>
<dbReference type="SUPFAM" id="SSF52096">
    <property type="entry name" value="ClpP/crotonase"/>
    <property type="match status" value="1"/>
</dbReference>
<name>A0A316VS00_9BASI</name>
<reference evidence="7 8" key="1">
    <citation type="journal article" date="2018" name="Mol. Biol. Evol.">
        <title>Broad Genomic Sampling Reveals a Smut Pathogenic Ancestry of the Fungal Clade Ustilaginomycotina.</title>
        <authorList>
            <person name="Kijpornyongpan T."/>
            <person name="Mondo S.J."/>
            <person name="Barry K."/>
            <person name="Sandor L."/>
            <person name="Lee J."/>
            <person name="Lipzen A."/>
            <person name="Pangilinan J."/>
            <person name="LaButti K."/>
            <person name="Hainaut M."/>
            <person name="Henrissat B."/>
            <person name="Grigoriev I.V."/>
            <person name="Spatafora J.W."/>
            <person name="Aime M.C."/>
        </authorList>
    </citation>
    <scope>NUCLEOTIDE SEQUENCE [LARGE SCALE GENOMIC DNA]</scope>
    <source>
        <strain evidence="7 8">MCA 4658</strain>
    </source>
</reference>
<dbReference type="InParanoid" id="A0A316VS00"/>
<dbReference type="CDD" id="cd06558">
    <property type="entry name" value="crotonase-like"/>
    <property type="match status" value="1"/>
</dbReference>
<dbReference type="GO" id="GO:0005739">
    <property type="term" value="C:mitochondrion"/>
    <property type="evidence" value="ECO:0007669"/>
    <property type="project" value="TreeGrafter"/>
</dbReference>
<protein>
    <submittedName>
        <fullName evidence="7">ClpP/crotonase</fullName>
    </submittedName>
</protein>
<dbReference type="InterPro" id="IPR045002">
    <property type="entry name" value="Ech1-like"/>
</dbReference>
<dbReference type="Pfam" id="PF00378">
    <property type="entry name" value="ECH_1"/>
    <property type="match status" value="1"/>
</dbReference>
<dbReference type="Gene3D" id="3.90.226.10">
    <property type="entry name" value="2-enoyl-CoA Hydratase, Chain A, domain 1"/>
    <property type="match status" value="1"/>
</dbReference>
<dbReference type="InterPro" id="IPR029045">
    <property type="entry name" value="ClpP/crotonase-like_dom_sf"/>
</dbReference>
<keyword evidence="4" id="KW-0443">Lipid metabolism</keyword>
<dbReference type="GO" id="GO:0051750">
    <property type="term" value="F:delta(3,5)-delta(2,4)-dienoyl-CoA isomerase activity"/>
    <property type="evidence" value="ECO:0007669"/>
    <property type="project" value="TreeGrafter"/>
</dbReference>
<keyword evidence="8" id="KW-1185">Reference proteome</keyword>
<proteinExistence type="inferred from homology"/>
<evidence type="ECO:0000256" key="1">
    <source>
        <dbReference type="ARBA" id="ARBA00005005"/>
    </source>
</evidence>
<dbReference type="EMBL" id="KZ819511">
    <property type="protein sequence ID" value="PWN38961.1"/>
    <property type="molecule type" value="Genomic_DNA"/>
</dbReference>
<evidence type="ECO:0000256" key="3">
    <source>
        <dbReference type="ARBA" id="ARBA00022832"/>
    </source>
</evidence>
<dbReference type="PANTHER" id="PTHR43149:SF1">
    <property type="entry name" value="DELTA(3,5)-DELTA(2,4)-DIENOYL-COA ISOMERASE, MITOCHONDRIAL"/>
    <property type="match status" value="1"/>
</dbReference>
<gene>
    <name evidence="7" type="ORF">IE81DRAFT_350608</name>
</gene>
<accession>A0A316VS00</accession>